<evidence type="ECO:0000256" key="3">
    <source>
        <dbReference type="ARBA" id="ARBA00022692"/>
    </source>
</evidence>
<feature type="domain" description="V-type proton ATPase subunit S1/VOA1 transmembrane" evidence="9">
    <location>
        <begin position="373"/>
        <end position="411"/>
    </location>
</feature>
<evidence type="ECO:0000256" key="7">
    <source>
        <dbReference type="SAM" id="SignalP"/>
    </source>
</evidence>
<evidence type="ECO:0000256" key="6">
    <source>
        <dbReference type="SAM" id="Phobius"/>
    </source>
</evidence>
<keyword evidence="11" id="KW-1185">Reference proteome</keyword>
<comment type="caution">
    <text evidence="10">The sequence shown here is derived from an EMBL/GenBank/DDBJ whole genome shotgun (WGS) entry which is preliminary data.</text>
</comment>
<evidence type="ECO:0000259" key="8">
    <source>
        <dbReference type="Pfam" id="PF05827"/>
    </source>
</evidence>
<dbReference type="InterPro" id="IPR046755">
    <property type="entry name" value="VAS1_LD"/>
</dbReference>
<evidence type="ECO:0000313" key="11">
    <source>
        <dbReference type="Proteomes" id="UP001208570"/>
    </source>
</evidence>
<keyword evidence="7" id="KW-0732">Signal</keyword>
<keyword evidence="5 6" id="KW-0472">Membrane</keyword>
<dbReference type="Pfam" id="PF20520">
    <property type="entry name" value="Ac45-VOA1_TM"/>
    <property type="match status" value="1"/>
</dbReference>
<feature type="domain" description="V-type proton ATPase subunit S1 luminal" evidence="8">
    <location>
        <begin position="221"/>
        <end position="358"/>
    </location>
</feature>
<dbReference type="GO" id="GO:0030641">
    <property type="term" value="P:regulation of cellular pH"/>
    <property type="evidence" value="ECO:0007669"/>
    <property type="project" value="TreeGrafter"/>
</dbReference>
<dbReference type="PANTHER" id="PTHR12471:SF7">
    <property type="entry name" value="V-TYPE PROTON ATPASE SUBUNIT S1"/>
    <property type="match status" value="1"/>
</dbReference>
<accession>A0AAD9MVN1</accession>
<dbReference type="AlphaFoldDB" id="A0AAD9MVN1"/>
<dbReference type="InterPro" id="IPR008388">
    <property type="entry name" value="Ac45_acc_su"/>
</dbReference>
<keyword evidence="3 6" id="KW-0812">Transmembrane</keyword>
<evidence type="ECO:0000256" key="4">
    <source>
        <dbReference type="ARBA" id="ARBA00022989"/>
    </source>
</evidence>
<organism evidence="10 11">
    <name type="scientific">Paralvinella palmiformis</name>
    <dbReference type="NCBI Taxonomy" id="53620"/>
    <lineage>
        <taxon>Eukaryota</taxon>
        <taxon>Metazoa</taxon>
        <taxon>Spiralia</taxon>
        <taxon>Lophotrochozoa</taxon>
        <taxon>Annelida</taxon>
        <taxon>Polychaeta</taxon>
        <taxon>Sedentaria</taxon>
        <taxon>Canalipalpata</taxon>
        <taxon>Terebellida</taxon>
        <taxon>Terebelliformia</taxon>
        <taxon>Alvinellidae</taxon>
        <taxon>Paralvinella</taxon>
    </lineage>
</organism>
<dbReference type="Gene3D" id="2.40.160.110">
    <property type="match status" value="1"/>
</dbReference>
<feature type="signal peptide" evidence="7">
    <location>
        <begin position="1"/>
        <end position="18"/>
    </location>
</feature>
<sequence length="423" mass="46953">MELSLMIILFLNVGFCVSNDVVPVLIWGNKNVPDLKTPAAGHSVTSDDFVDTVLRQLSQANAQDILVFIRDQLSLDDITHSANAYNQNSDGGDFHNIKSLMTTHPSTHLPRVVSPVDAISSWKKNFDGQVHELTSPYSLDDVPLTTGGRNLIIFHLSGAENLRKADEVIGTVSSRMNVLGRQYSALYTAGSSSKSPREHLYLGRHLLATEDIPNHFYNISPCIFFYAENITFQIQNGKTTNMTWELESRADTNGSTCFPTPQLVLNFNPVGDLKSLNLIVTFGNTSTGYWEAKDWHVSYHINDEQKTNLPLVVGSIYAPYKHSYHCTKPKVQQLVNTTDHADVAVSVFQMKNLQLQGFSIGRNRFGRASDCIGFFTIPIWMGIISMLVLVAILAFGVAMLSSINTMDRFDDPKGKTITVNTSD</sequence>
<dbReference type="Pfam" id="PF05827">
    <property type="entry name" value="VAS1_LD"/>
    <property type="match status" value="1"/>
</dbReference>
<dbReference type="Proteomes" id="UP001208570">
    <property type="component" value="Unassembled WGS sequence"/>
</dbReference>
<comment type="similarity">
    <text evidence="2">Belongs to the vacuolar ATPase subunit S1 family.</text>
</comment>
<protein>
    <recommendedName>
        <fullName evidence="12">V-type proton ATPase subunit S1</fullName>
    </recommendedName>
</protein>
<reference evidence="10" key="1">
    <citation type="journal article" date="2023" name="Mol. Biol. Evol.">
        <title>Third-Generation Sequencing Reveals the Adaptive Role of the Epigenome in Three Deep-Sea Polychaetes.</title>
        <authorList>
            <person name="Perez M."/>
            <person name="Aroh O."/>
            <person name="Sun Y."/>
            <person name="Lan Y."/>
            <person name="Juniper S.K."/>
            <person name="Young C.R."/>
            <person name="Angers B."/>
            <person name="Qian P.Y."/>
        </authorList>
    </citation>
    <scope>NUCLEOTIDE SEQUENCE</scope>
    <source>
        <strain evidence="10">P08H-3</strain>
    </source>
</reference>
<evidence type="ECO:0000313" key="10">
    <source>
        <dbReference type="EMBL" id="KAK2147487.1"/>
    </source>
</evidence>
<evidence type="ECO:0008006" key="12">
    <source>
        <dbReference type="Google" id="ProtNLM"/>
    </source>
</evidence>
<proteinExistence type="inferred from homology"/>
<dbReference type="PANTHER" id="PTHR12471">
    <property type="entry name" value="VACUOLAR ATP SYNTHASE SUBUNIT S1"/>
    <property type="match status" value="1"/>
</dbReference>
<evidence type="ECO:0000256" key="5">
    <source>
        <dbReference type="ARBA" id="ARBA00023136"/>
    </source>
</evidence>
<comment type="subcellular location">
    <subcellularLocation>
        <location evidence="1">Membrane</location>
        <topology evidence="1">Single-pass membrane protein</topology>
    </subcellularLocation>
</comment>
<dbReference type="GO" id="GO:0001671">
    <property type="term" value="F:ATPase activator activity"/>
    <property type="evidence" value="ECO:0007669"/>
    <property type="project" value="TreeGrafter"/>
</dbReference>
<dbReference type="EMBL" id="JAODUP010000550">
    <property type="protein sequence ID" value="KAK2147487.1"/>
    <property type="molecule type" value="Genomic_DNA"/>
</dbReference>
<dbReference type="InterPro" id="IPR046756">
    <property type="entry name" value="VAS1/VOA1_TM"/>
</dbReference>
<evidence type="ECO:0000256" key="1">
    <source>
        <dbReference type="ARBA" id="ARBA00004167"/>
    </source>
</evidence>
<feature type="transmembrane region" description="Helical" evidence="6">
    <location>
        <begin position="379"/>
        <end position="400"/>
    </location>
</feature>
<name>A0AAD9MVN1_9ANNE</name>
<gene>
    <name evidence="10" type="ORF">LSH36_550g02024</name>
</gene>
<evidence type="ECO:0000259" key="9">
    <source>
        <dbReference type="Pfam" id="PF20520"/>
    </source>
</evidence>
<dbReference type="GO" id="GO:0033176">
    <property type="term" value="C:proton-transporting V-type ATPase complex"/>
    <property type="evidence" value="ECO:0007669"/>
    <property type="project" value="TreeGrafter"/>
</dbReference>
<feature type="chain" id="PRO_5042275750" description="V-type proton ATPase subunit S1" evidence="7">
    <location>
        <begin position="19"/>
        <end position="423"/>
    </location>
</feature>
<keyword evidence="4 6" id="KW-1133">Transmembrane helix</keyword>
<evidence type="ECO:0000256" key="2">
    <source>
        <dbReference type="ARBA" id="ARBA00009037"/>
    </source>
</evidence>